<feature type="transmembrane region" description="Helical" evidence="2">
    <location>
        <begin position="46"/>
        <end position="67"/>
    </location>
</feature>
<reference evidence="3 4" key="2">
    <citation type="submission" date="2019-05" db="EMBL/GenBank/DDBJ databases">
        <title>Glycomyces buryatensis sp. nov.</title>
        <authorList>
            <person name="Nikitina E."/>
        </authorList>
    </citation>
    <scope>NUCLEOTIDE SEQUENCE [LARGE SCALE GENOMIC DNA]</scope>
    <source>
        <strain evidence="3 4">18</strain>
    </source>
</reference>
<sequence>MSLGLPIVALLLAALVIADFFVPMIPSATAVATLAGFLVGDELLIASLIAWAALASWLGDVLGYHALRHTRARMRKPILNSARITRLEIKLRETLRHRPRRTTVIARFLPAGRTALAWAAVAAPNYRHSNMAAMAGVAWASYMVGVGLLIGWIFGAGLFSAATTVTSVVALSVALGWWFKGTRSGPRKADGPAWVRLRGGTREASRRSSPVTPPGGPSSLRRR</sequence>
<proteinExistence type="predicted"/>
<reference evidence="4" key="1">
    <citation type="submission" date="2019-04" db="EMBL/GenBank/DDBJ databases">
        <title>Nocardioides xinjiangensis sp. nov.</title>
        <authorList>
            <person name="Liu S."/>
        </authorList>
    </citation>
    <scope>NUCLEOTIDE SEQUENCE [LARGE SCALE GENOMIC DNA]</scope>
    <source>
        <strain evidence="4">18</strain>
    </source>
</reference>
<evidence type="ECO:0008006" key="5">
    <source>
        <dbReference type="Google" id="ProtNLM"/>
    </source>
</evidence>
<evidence type="ECO:0000313" key="4">
    <source>
        <dbReference type="Proteomes" id="UP000308760"/>
    </source>
</evidence>
<keyword evidence="4" id="KW-1185">Reference proteome</keyword>
<keyword evidence="2" id="KW-0472">Membrane</keyword>
<feature type="transmembrane region" description="Helical" evidence="2">
    <location>
        <begin position="132"/>
        <end position="153"/>
    </location>
</feature>
<dbReference type="AlphaFoldDB" id="A0A4S8PT59"/>
<evidence type="ECO:0000256" key="1">
    <source>
        <dbReference type="SAM" id="MobiDB-lite"/>
    </source>
</evidence>
<feature type="region of interest" description="Disordered" evidence="1">
    <location>
        <begin position="184"/>
        <end position="223"/>
    </location>
</feature>
<dbReference type="EMBL" id="STGY01000083">
    <property type="protein sequence ID" value="THV33501.1"/>
    <property type="molecule type" value="Genomic_DNA"/>
</dbReference>
<dbReference type="OrthoDB" id="9813426at2"/>
<evidence type="ECO:0000313" key="3">
    <source>
        <dbReference type="EMBL" id="THV33501.1"/>
    </source>
</evidence>
<name>A0A4S8PT59_9ACTN</name>
<keyword evidence="2" id="KW-1133">Transmembrane helix</keyword>
<keyword evidence="2" id="KW-0812">Transmembrane</keyword>
<protein>
    <recommendedName>
        <fullName evidence="5">DedA family protein</fullName>
    </recommendedName>
</protein>
<dbReference type="Proteomes" id="UP000308760">
    <property type="component" value="Unassembled WGS sequence"/>
</dbReference>
<evidence type="ECO:0000256" key="2">
    <source>
        <dbReference type="SAM" id="Phobius"/>
    </source>
</evidence>
<gene>
    <name evidence="3" type="ORF">FAB82_25525</name>
</gene>
<organism evidence="3 4">
    <name type="scientific">Glycomyces buryatensis</name>
    <dbReference type="NCBI Taxonomy" id="2570927"/>
    <lineage>
        <taxon>Bacteria</taxon>
        <taxon>Bacillati</taxon>
        <taxon>Actinomycetota</taxon>
        <taxon>Actinomycetes</taxon>
        <taxon>Glycomycetales</taxon>
        <taxon>Glycomycetaceae</taxon>
        <taxon>Glycomyces</taxon>
    </lineage>
</organism>
<comment type="caution">
    <text evidence="3">The sequence shown here is derived from an EMBL/GenBank/DDBJ whole genome shotgun (WGS) entry which is preliminary data.</text>
</comment>
<dbReference type="RefSeq" id="WP_136537382.1">
    <property type="nucleotide sequence ID" value="NZ_STGY01000083.1"/>
</dbReference>
<accession>A0A4S8PT59</accession>
<feature type="transmembrane region" description="Helical" evidence="2">
    <location>
        <begin position="159"/>
        <end position="179"/>
    </location>
</feature>